<evidence type="ECO:0000313" key="2">
    <source>
        <dbReference type="EMBL" id="RDW60835.1"/>
    </source>
</evidence>
<dbReference type="GO" id="GO:0006629">
    <property type="term" value="P:lipid metabolic process"/>
    <property type="evidence" value="ECO:0007669"/>
    <property type="project" value="InterPro"/>
</dbReference>
<accession>A0A3D8QGA3</accession>
<dbReference type="AlphaFoldDB" id="A0A3D8QGA3"/>
<reference evidence="2 3" key="1">
    <citation type="journal article" date="2018" name="IMA Fungus">
        <title>IMA Genome-F 9: Draft genome sequence of Annulohypoxylon stygium, Aspergillus mulundensis, Berkeleyomyces basicola (syn. Thielaviopsis basicola), Ceratocystis smalleyi, two Cercospora beticola strains, Coleophoma cylindrospora, Fusarium fracticaudum, Phialophora cf. hyalina, and Morchella septimelata.</title>
        <authorList>
            <person name="Wingfield B.D."/>
            <person name="Bills G.F."/>
            <person name="Dong Y."/>
            <person name="Huang W."/>
            <person name="Nel W.J."/>
            <person name="Swalarsk-Parry B.S."/>
            <person name="Vaghefi N."/>
            <person name="Wilken P.M."/>
            <person name="An Z."/>
            <person name="de Beer Z.W."/>
            <person name="De Vos L."/>
            <person name="Chen L."/>
            <person name="Duong T.A."/>
            <person name="Gao Y."/>
            <person name="Hammerbacher A."/>
            <person name="Kikkert J.R."/>
            <person name="Li Y."/>
            <person name="Li H."/>
            <person name="Li K."/>
            <person name="Li Q."/>
            <person name="Liu X."/>
            <person name="Ma X."/>
            <person name="Naidoo K."/>
            <person name="Pethybridge S.J."/>
            <person name="Sun J."/>
            <person name="Steenkamp E.T."/>
            <person name="van der Nest M.A."/>
            <person name="van Wyk S."/>
            <person name="Wingfield M.J."/>
            <person name="Xiong C."/>
            <person name="Yue Q."/>
            <person name="Zhang X."/>
        </authorList>
    </citation>
    <scope>NUCLEOTIDE SEQUENCE [LARGE SCALE GENOMIC DNA]</scope>
    <source>
        <strain evidence="2 3">BP6252</strain>
    </source>
</reference>
<evidence type="ECO:0000313" key="3">
    <source>
        <dbReference type="Proteomes" id="UP000256645"/>
    </source>
</evidence>
<sequence>MRSFLVLLVAMSAFLKLVSGMVIQHNFLHFKHTIQDHAWGYIILINATPYDWKKVASEHEKPISDVSKFYKHGNDDWMGRSTVREQWSFPDVVLAGTVATSMFYRYPDEDECKVTYSLQGVDEQSFELRFTHLANYDGVQVHIKYQGTLESLNNPVNSTIELQNLNRDWTFILGGTGIERPYISTNPPLAWMEATYPTFGNRTLRNICLPGSVNAGQNRGLIDGLITPSQNVMISRFKQYYTQRQERDVLGQLWAGARHISLRPVHPVVPDKAHSIHSLNLGPLQAGEIVYNEMATWKDFDFTDVTDAWVPGQKVVMNGQKLAQIVDNINNFTQTVNGELIILNLKDSISDCARGASKGKAVDQVWKDYHDDKDDGVSEVADTMWRPIPVCAAKNITFNATETVTLMNELERIEALWRPDGGAMNLPLDLTTVPISTWLGNGKSTVLVTLTEDLTKDLNETMSFRQDVAALDGTAVEGLIPTWGIVHHTRMPTQGGTAGPQGSGEVLSKMMVDDIIEFGRRENGLLRTHWVMRADDIREEGHPDWQGAESGLYYGGEGQKALMETLLEYVNATNYPNTIEVEDFVNPNVAVLCMVINEVFATDTVDSQN</sequence>
<protein>
    <submittedName>
        <fullName evidence="2">Uncharacterized protein</fullName>
    </submittedName>
</protein>
<organism evidence="2 3">
    <name type="scientific">Coleophoma cylindrospora</name>
    <dbReference type="NCBI Taxonomy" id="1849047"/>
    <lineage>
        <taxon>Eukaryota</taxon>
        <taxon>Fungi</taxon>
        <taxon>Dikarya</taxon>
        <taxon>Ascomycota</taxon>
        <taxon>Pezizomycotina</taxon>
        <taxon>Leotiomycetes</taxon>
        <taxon>Helotiales</taxon>
        <taxon>Dermateaceae</taxon>
        <taxon>Coleophoma</taxon>
    </lineage>
</organism>
<keyword evidence="1" id="KW-0732">Signal</keyword>
<dbReference type="SUPFAM" id="SSF51695">
    <property type="entry name" value="PLC-like phosphodiesterases"/>
    <property type="match status" value="1"/>
</dbReference>
<keyword evidence="3" id="KW-1185">Reference proteome</keyword>
<dbReference type="InterPro" id="IPR017946">
    <property type="entry name" value="PLC-like_Pdiesterase_TIM-brl"/>
</dbReference>
<dbReference type="OrthoDB" id="1046782at2759"/>
<proteinExistence type="predicted"/>
<feature type="signal peptide" evidence="1">
    <location>
        <begin position="1"/>
        <end position="20"/>
    </location>
</feature>
<gene>
    <name evidence="2" type="ORF">BP6252_12218</name>
</gene>
<dbReference type="Gene3D" id="3.20.20.190">
    <property type="entry name" value="Phosphatidylinositol (PI) phosphodiesterase"/>
    <property type="match status" value="1"/>
</dbReference>
<name>A0A3D8QGA3_9HELO</name>
<dbReference type="Proteomes" id="UP000256645">
    <property type="component" value="Unassembled WGS sequence"/>
</dbReference>
<dbReference type="GO" id="GO:0008081">
    <property type="term" value="F:phosphoric diester hydrolase activity"/>
    <property type="evidence" value="ECO:0007669"/>
    <property type="project" value="InterPro"/>
</dbReference>
<feature type="chain" id="PRO_5017721380" evidence="1">
    <location>
        <begin position="21"/>
        <end position="609"/>
    </location>
</feature>
<dbReference type="EMBL" id="PDLM01000015">
    <property type="protein sequence ID" value="RDW60835.1"/>
    <property type="molecule type" value="Genomic_DNA"/>
</dbReference>
<evidence type="ECO:0000256" key="1">
    <source>
        <dbReference type="SAM" id="SignalP"/>
    </source>
</evidence>
<comment type="caution">
    <text evidence="2">The sequence shown here is derived from an EMBL/GenBank/DDBJ whole genome shotgun (WGS) entry which is preliminary data.</text>
</comment>